<evidence type="ECO:0000259" key="2">
    <source>
        <dbReference type="SMART" id="SM00645"/>
    </source>
</evidence>
<dbReference type="InterPro" id="IPR038765">
    <property type="entry name" value="Papain-like_cys_pep_sf"/>
</dbReference>
<accession>A0A915JGL9</accession>
<dbReference type="PANTHER" id="PTHR12411">
    <property type="entry name" value="CYSTEINE PROTEASE FAMILY C1-RELATED"/>
    <property type="match status" value="1"/>
</dbReference>
<dbReference type="GO" id="GO:0006508">
    <property type="term" value="P:proteolysis"/>
    <property type="evidence" value="ECO:0007669"/>
    <property type="project" value="InterPro"/>
</dbReference>
<dbReference type="AlphaFoldDB" id="A0A915JGL9"/>
<feature type="domain" description="Peptidase C1A papain C-terminal" evidence="2">
    <location>
        <begin position="1"/>
        <end position="180"/>
    </location>
</feature>
<proteinExistence type="inferred from homology"/>
<name>A0A915JGL9_ROMCU</name>
<dbReference type="Pfam" id="PF00112">
    <property type="entry name" value="Peptidase_C1"/>
    <property type="match status" value="1"/>
</dbReference>
<dbReference type="InterPro" id="IPR000668">
    <property type="entry name" value="Peptidase_C1A_C"/>
</dbReference>
<evidence type="ECO:0000256" key="1">
    <source>
        <dbReference type="ARBA" id="ARBA00008455"/>
    </source>
</evidence>
<protein>
    <submittedName>
        <fullName evidence="4">Peptidase C1A papain C-terminal domain-containing protein</fullName>
    </submittedName>
</protein>
<dbReference type="GO" id="GO:0008234">
    <property type="term" value="F:cysteine-type peptidase activity"/>
    <property type="evidence" value="ECO:0007669"/>
    <property type="project" value="InterPro"/>
</dbReference>
<dbReference type="Gene3D" id="3.90.70.10">
    <property type="entry name" value="Cysteine proteinases"/>
    <property type="match status" value="1"/>
</dbReference>
<dbReference type="InterPro" id="IPR039417">
    <property type="entry name" value="Peptidase_C1A_papain-like"/>
</dbReference>
<keyword evidence="3" id="KW-1185">Reference proteome</keyword>
<comment type="similarity">
    <text evidence="1">Belongs to the peptidase C1 family.</text>
</comment>
<reference evidence="4" key="1">
    <citation type="submission" date="2022-11" db="UniProtKB">
        <authorList>
            <consortium name="WormBaseParasite"/>
        </authorList>
    </citation>
    <scope>IDENTIFICATION</scope>
</reference>
<evidence type="ECO:0000313" key="4">
    <source>
        <dbReference type="WBParaSite" id="nRc.2.0.1.t25217-RA"/>
    </source>
</evidence>
<dbReference type="CDD" id="cd02248">
    <property type="entry name" value="Peptidase_C1A"/>
    <property type="match status" value="1"/>
</dbReference>
<dbReference type="WBParaSite" id="nRc.2.0.1.t25217-RA">
    <property type="protein sequence ID" value="nRc.2.0.1.t25217-RA"/>
    <property type="gene ID" value="nRc.2.0.1.g25217"/>
</dbReference>
<dbReference type="SUPFAM" id="SSF54001">
    <property type="entry name" value="Cysteine proteinases"/>
    <property type="match status" value="1"/>
</dbReference>
<sequence length="308" mass="33919">MSGSFELSPQFLVDCSVAPAGLGCQGGRPIEILKNLTRCDSSACNFPLEKCYPYTMVKGNCEPKCPGSPKISVYWATVVDARGPNEKETIAAMLHWGPVVAIVDANQAWQFYSGAGAIGPEQCSKMQNHAVLIVGYDFRGPTPYYIIKNSWGTKWGSKGYVKLEAGTNTCGVATNLVVCCTHNCDDFKSSGTFPIRINSRGGQCSHSMNRIGFSYGVCNVRHPTDFGSQTTIHLYCHIRRSSKSDANMHPHEAMLSIMMVNCWYCSLESVMLLFKMKAIVHARGGLNSISYAHHFIRILNQKPKPDSR</sequence>
<dbReference type="Proteomes" id="UP000887565">
    <property type="component" value="Unplaced"/>
</dbReference>
<organism evidence="3 4">
    <name type="scientific">Romanomermis culicivorax</name>
    <name type="common">Nematode worm</name>
    <dbReference type="NCBI Taxonomy" id="13658"/>
    <lineage>
        <taxon>Eukaryota</taxon>
        <taxon>Metazoa</taxon>
        <taxon>Ecdysozoa</taxon>
        <taxon>Nematoda</taxon>
        <taxon>Enoplea</taxon>
        <taxon>Dorylaimia</taxon>
        <taxon>Mermithida</taxon>
        <taxon>Mermithoidea</taxon>
        <taxon>Mermithidae</taxon>
        <taxon>Romanomermis</taxon>
    </lineage>
</organism>
<dbReference type="SMART" id="SM00645">
    <property type="entry name" value="Pept_C1"/>
    <property type="match status" value="1"/>
</dbReference>
<dbReference type="InterPro" id="IPR013128">
    <property type="entry name" value="Peptidase_C1A"/>
</dbReference>
<evidence type="ECO:0000313" key="3">
    <source>
        <dbReference type="Proteomes" id="UP000887565"/>
    </source>
</evidence>